<organism evidence="5 6">
    <name type="scientific">Megasphaera elsdenii CAG:570</name>
    <dbReference type="NCBI Taxonomy" id="1263087"/>
    <lineage>
        <taxon>Bacteria</taxon>
        <taxon>Bacillati</taxon>
        <taxon>Bacillota</taxon>
        <taxon>Negativicutes</taxon>
        <taxon>Veillonellales</taxon>
        <taxon>Veillonellaceae</taxon>
        <taxon>Megasphaera</taxon>
    </lineage>
</organism>
<evidence type="ECO:0000256" key="3">
    <source>
        <dbReference type="ARBA" id="ARBA00023239"/>
    </source>
</evidence>
<accession>R7MZT7</accession>
<dbReference type="InterPro" id="IPR036052">
    <property type="entry name" value="TrpB-like_PALP_sf"/>
</dbReference>
<reference evidence="5" key="1">
    <citation type="submission" date="2012-11" db="EMBL/GenBank/DDBJ databases">
        <title>Dependencies among metagenomic species, viruses, plasmids and units of genetic variation.</title>
        <authorList>
            <person name="Nielsen H.B."/>
            <person name="Almeida M."/>
            <person name="Juncker A.S."/>
            <person name="Rasmussen S."/>
            <person name="Li J."/>
            <person name="Sunagawa S."/>
            <person name="Plichta D."/>
            <person name="Gautier L."/>
            <person name="Le Chatelier E."/>
            <person name="Peletier E."/>
            <person name="Bonde I."/>
            <person name="Nielsen T."/>
            <person name="Manichanh C."/>
            <person name="Arumugam M."/>
            <person name="Batto J."/>
            <person name="Santos M.B.Q.D."/>
            <person name="Blom N."/>
            <person name="Borruel N."/>
            <person name="Burgdorf K.S."/>
            <person name="Boumezbeur F."/>
            <person name="Casellas F."/>
            <person name="Dore J."/>
            <person name="Guarner F."/>
            <person name="Hansen T."/>
            <person name="Hildebrand F."/>
            <person name="Kaas R.S."/>
            <person name="Kennedy S."/>
            <person name="Kristiansen K."/>
            <person name="Kultima J.R."/>
            <person name="Leonard P."/>
            <person name="Levenez F."/>
            <person name="Lund O."/>
            <person name="Moumen B."/>
            <person name="Le Paslier D."/>
            <person name="Pons N."/>
            <person name="Pedersen O."/>
            <person name="Prifti E."/>
            <person name="Qin J."/>
            <person name="Raes J."/>
            <person name="Tap J."/>
            <person name="Tims S."/>
            <person name="Ussery D.W."/>
            <person name="Yamada T."/>
            <person name="MetaHit consortium"/>
            <person name="Renault P."/>
            <person name="Sicheritz-Ponten T."/>
            <person name="Bork P."/>
            <person name="Wang J."/>
            <person name="Brunak S."/>
            <person name="Ehrlich S.D."/>
        </authorList>
    </citation>
    <scope>NUCLEOTIDE SEQUENCE [LARGE SCALE GENOMIC DNA]</scope>
</reference>
<dbReference type="AlphaFoldDB" id="R7MZT7"/>
<dbReference type="GO" id="GO:0009097">
    <property type="term" value="P:isoleucine biosynthetic process"/>
    <property type="evidence" value="ECO:0007669"/>
    <property type="project" value="TreeGrafter"/>
</dbReference>
<dbReference type="InterPro" id="IPR050147">
    <property type="entry name" value="Ser/Thr_Dehydratase"/>
</dbReference>
<keyword evidence="2" id="KW-0663">Pyridoxal phosphate</keyword>
<dbReference type="PANTHER" id="PTHR48078">
    <property type="entry name" value="THREONINE DEHYDRATASE, MITOCHONDRIAL-RELATED"/>
    <property type="match status" value="1"/>
</dbReference>
<evidence type="ECO:0000313" key="6">
    <source>
        <dbReference type="Proteomes" id="UP000017908"/>
    </source>
</evidence>
<dbReference type="GO" id="GO:0003941">
    <property type="term" value="F:L-serine ammonia-lyase activity"/>
    <property type="evidence" value="ECO:0007669"/>
    <property type="project" value="TreeGrafter"/>
</dbReference>
<comment type="cofactor">
    <cofactor evidence="1">
        <name>pyridoxal 5'-phosphate</name>
        <dbReference type="ChEBI" id="CHEBI:597326"/>
    </cofactor>
</comment>
<dbReference type="Proteomes" id="UP000017908">
    <property type="component" value="Unassembled WGS sequence"/>
</dbReference>
<dbReference type="InterPro" id="IPR002912">
    <property type="entry name" value="ACT_dom"/>
</dbReference>
<dbReference type="InterPro" id="IPR001926">
    <property type="entry name" value="TrpB-like_PALP"/>
</dbReference>
<sequence>MPSMKESIEKGQVITYNGKATLADGIAVKTPGDLTYDICKKYVDEIVTVDESEIASAILILLERGKTVAEGAGAVPVAALMSGKISGIRNKKVAALVSGGNIDVNNMTRVINQGLIKSQRKIFFQTVIPDVPGELVKLLTLIAGTNANVLSITHERSQHGIDMGMTAVSLELETANEKHVEKLMTMLKDHHYFVTLK</sequence>
<dbReference type="SUPFAM" id="SSF53686">
    <property type="entry name" value="Tryptophan synthase beta subunit-like PLP-dependent enzymes"/>
    <property type="match status" value="1"/>
</dbReference>
<dbReference type="PANTHER" id="PTHR48078:SF6">
    <property type="entry name" value="L-THREONINE DEHYDRATASE CATABOLIC TDCB"/>
    <property type="match status" value="1"/>
</dbReference>
<evidence type="ECO:0000313" key="5">
    <source>
        <dbReference type="EMBL" id="CDF05313.1"/>
    </source>
</evidence>
<dbReference type="InterPro" id="IPR044561">
    <property type="entry name" value="ACT_ThrD-II-like"/>
</dbReference>
<dbReference type="EMBL" id="CBKE010000253">
    <property type="protein sequence ID" value="CDF05313.1"/>
    <property type="molecule type" value="Genomic_DNA"/>
</dbReference>
<evidence type="ECO:0000256" key="2">
    <source>
        <dbReference type="ARBA" id="ARBA00022898"/>
    </source>
</evidence>
<dbReference type="Gene3D" id="3.40.50.1100">
    <property type="match status" value="1"/>
</dbReference>
<dbReference type="GO" id="GO:0006565">
    <property type="term" value="P:L-serine catabolic process"/>
    <property type="evidence" value="ECO:0007669"/>
    <property type="project" value="TreeGrafter"/>
</dbReference>
<gene>
    <name evidence="5" type="ORF">BN715_01578</name>
</gene>
<name>R7MZT7_MEGEL</name>
<dbReference type="Pfam" id="PF00291">
    <property type="entry name" value="PALP"/>
    <property type="match status" value="1"/>
</dbReference>
<evidence type="ECO:0000256" key="1">
    <source>
        <dbReference type="ARBA" id="ARBA00001933"/>
    </source>
</evidence>
<keyword evidence="3 5" id="KW-0456">Lyase</keyword>
<dbReference type="GO" id="GO:0004794">
    <property type="term" value="F:threonine deaminase activity"/>
    <property type="evidence" value="ECO:0007669"/>
    <property type="project" value="TreeGrafter"/>
</dbReference>
<comment type="caution">
    <text evidence="5">The sequence shown here is derived from an EMBL/GenBank/DDBJ whole genome shotgun (WGS) entry which is preliminary data.</text>
</comment>
<dbReference type="CDD" id="cd04886">
    <property type="entry name" value="ACT_ThrD-II-like"/>
    <property type="match status" value="1"/>
</dbReference>
<feature type="domain" description="ACT" evidence="4">
    <location>
        <begin position="123"/>
        <end position="197"/>
    </location>
</feature>
<dbReference type="GO" id="GO:0006567">
    <property type="term" value="P:L-threonine catabolic process"/>
    <property type="evidence" value="ECO:0007669"/>
    <property type="project" value="TreeGrafter"/>
</dbReference>
<dbReference type="PROSITE" id="PS51671">
    <property type="entry name" value="ACT"/>
    <property type="match status" value="1"/>
</dbReference>
<evidence type="ECO:0000259" key="4">
    <source>
        <dbReference type="PROSITE" id="PS51671"/>
    </source>
</evidence>
<proteinExistence type="predicted"/>
<protein>
    <submittedName>
        <fullName evidence="5">Threonine ammonia-lyase</fullName>
    </submittedName>
</protein>